<proteinExistence type="predicted"/>
<dbReference type="SUPFAM" id="SSF48403">
    <property type="entry name" value="Ankyrin repeat"/>
    <property type="match status" value="1"/>
</dbReference>
<evidence type="ECO:0000313" key="1">
    <source>
        <dbReference type="EMBL" id="KAK8889791.1"/>
    </source>
</evidence>
<comment type="caution">
    <text evidence="1">The sequence shown here is derived from an EMBL/GenBank/DDBJ whole genome shotgun (WGS) entry which is preliminary data.</text>
</comment>
<dbReference type="Proteomes" id="UP001470230">
    <property type="component" value="Unassembled WGS sequence"/>
</dbReference>
<reference evidence="1 2" key="1">
    <citation type="submission" date="2024-04" db="EMBL/GenBank/DDBJ databases">
        <title>Tritrichomonas musculus Genome.</title>
        <authorList>
            <person name="Alves-Ferreira E."/>
            <person name="Grigg M."/>
            <person name="Lorenzi H."/>
            <person name="Galac M."/>
        </authorList>
    </citation>
    <scope>NUCLEOTIDE SEQUENCE [LARGE SCALE GENOMIC DNA]</scope>
    <source>
        <strain evidence="1 2">EAF2021</strain>
    </source>
</reference>
<accession>A0ABR2KGA3</accession>
<evidence type="ECO:0008006" key="3">
    <source>
        <dbReference type="Google" id="ProtNLM"/>
    </source>
</evidence>
<dbReference type="PANTHER" id="PTHR24159:SF5">
    <property type="entry name" value="ANK_REP_REGION DOMAIN-CONTAINING PROTEIN"/>
    <property type="match status" value="1"/>
</dbReference>
<sequence>MEIENYIDKMKDFQETLLEFIDNDIDDITEFSNIIDFIASQKSRDEIRSILELIANISKHHQRLPTFFTKIKQVLLQIKDEIQKNFSNYEIFRIFQGNKRLLLLLIEEEIMKPDKLIAEAIQKDKYLARDYHSYFYPEMNSFYDRKFKKKVLSETIELQENDIDKFNEKRRIGENDYYLYELIRNDSIDEFIQYVNRCNISIKNKIRWSLFETNTYLLKNDTTMIEYSAFYGSIQIFKFLYMSQAVLSPSLWMYAIHGRNPDIIHFLEGNGVVPTDTTYEKCLTESLKCYHKELTDYIELNLLKKSQNDDFDISIQGLRYKNYTYFPNDLVNESGYYYFCKYNYVYLYKILLKTTYMKINTKIILKKNF</sequence>
<organism evidence="1 2">
    <name type="scientific">Tritrichomonas musculus</name>
    <dbReference type="NCBI Taxonomy" id="1915356"/>
    <lineage>
        <taxon>Eukaryota</taxon>
        <taxon>Metamonada</taxon>
        <taxon>Parabasalia</taxon>
        <taxon>Tritrichomonadida</taxon>
        <taxon>Tritrichomonadidae</taxon>
        <taxon>Tritrichomonas</taxon>
    </lineage>
</organism>
<dbReference type="EMBL" id="JAPFFF010000005">
    <property type="protein sequence ID" value="KAK8889791.1"/>
    <property type="molecule type" value="Genomic_DNA"/>
</dbReference>
<protein>
    <recommendedName>
        <fullName evidence="3">DUF3447 domain-containing protein</fullName>
    </recommendedName>
</protein>
<gene>
    <name evidence="1" type="ORF">M9Y10_034545</name>
</gene>
<name>A0ABR2KGA3_9EUKA</name>
<dbReference type="PANTHER" id="PTHR24159">
    <property type="match status" value="1"/>
</dbReference>
<keyword evidence="2" id="KW-1185">Reference proteome</keyword>
<evidence type="ECO:0000313" key="2">
    <source>
        <dbReference type="Proteomes" id="UP001470230"/>
    </source>
</evidence>
<dbReference type="InterPro" id="IPR036770">
    <property type="entry name" value="Ankyrin_rpt-contain_sf"/>
</dbReference>